<comment type="caution">
    <text evidence="2">The sequence shown here is derived from an EMBL/GenBank/DDBJ whole genome shotgun (WGS) entry which is preliminary data.</text>
</comment>
<keyword evidence="3" id="KW-1185">Reference proteome</keyword>
<gene>
    <name evidence="2" type="ORF">K8U61_12750</name>
</gene>
<accession>A0ABS7UDG5</accession>
<dbReference type="Pfam" id="PF06742">
    <property type="entry name" value="DUF1214"/>
    <property type="match status" value="1"/>
</dbReference>
<dbReference type="EMBL" id="JAIQZJ010000007">
    <property type="protein sequence ID" value="MBZ5739038.1"/>
    <property type="molecule type" value="Genomic_DNA"/>
</dbReference>
<name>A0ABS7UDG5_9ACTN</name>
<dbReference type="InterPro" id="IPR010621">
    <property type="entry name" value="DUF1214"/>
</dbReference>
<dbReference type="RefSeq" id="WP_224123411.1">
    <property type="nucleotide sequence ID" value="NZ_JAIQZJ010000007.1"/>
</dbReference>
<feature type="domain" description="DUF1214" evidence="1">
    <location>
        <begin position="271"/>
        <end position="342"/>
    </location>
</feature>
<organism evidence="2 3">
    <name type="scientific">Nocardioides mangrovi</name>
    <dbReference type="NCBI Taxonomy" id="2874580"/>
    <lineage>
        <taxon>Bacteria</taxon>
        <taxon>Bacillati</taxon>
        <taxon>Actinomycetota</taxon>
        <taxon>Actinomycetes</taxon>
        <taxon>Propionibacteriales</taxon>
        <taxon>Nocardioidaceae</taxon>
        <taxon>Nocardioides</taxon>
    </lineage>
</organism>
<evidence type="ECO:0000313" key="2">
    <source>
        <dbReference type="EMBL" id="MBZ5739038.1"/>
    </source>
</evidence>
<dbReference type="Proteomes" id="UP000780875">
    <property type="component" value="Unassembled WGS sequence"/>
</dbReference>
<protein>
    <submittedName>
        <fullName evidence="2">DUF1214 domain-containing protein</fullName>
    </submittedName>
</protein>
<reference evidence="2 3" key="1">
    <citation type="submission" date="2021-09" db="EMBL/GenBank/DDBJ databases">
        <title>Whole genome sequence of Nocardioides sp. GBK3QG-3.</title>
        <authorList>
            <person name="Tuo L."/>
        </authorList>
    </citation>
    <scope>NUCLEOTIDE SEQUENCE [LARGE SCALE GENOMIC DNA]</scope>
    <source>
        <strain evidence="2 3">GBK3QG-3</strain>
    </source>
</reference>
<evidence type="ECO:0000259" key="1">
    <source>
        <dbReference type="Pfam" id="PF06742"/>
    </source>
</evidence>
<evidence type="ECO:0000313" key="3">
    <source>
        <dbReference type="Proteomes" id="UP000780875"/>
    </source>
</evidence>
<sequence>MTPDVTTATASDRAWDGLLGMLGDLTAVVREDAADDRERREGYRVLGRVLALCSELTLDVDPEVPRFFPMTTAMRQVGGPNPDGEYDLASIQPGRGYRITGERGTVTYLGFQVMAGTGLSPRRQAAYVSDRDLVVGPDGRFTLVLAPSDPGTGEPWAAIPEDASAIVVRQYVADRGAERLATYDVQQLVPSAPLAPATDEEVADQLTALTWTAFKLMTLHRSILPELVTEPNRLVTAEAAAIGSENTTPDNLYMLGSFDLGPDDAWVLDVRPPDTRYWSVTLENIWHECLEPARTASSGTQVRFSPRPDGTVRLVVAGRDPGVPNWLDTGGRRRGFLVLRWLGNPAPPAVEARVVPIPEVSS</sequence>
<proteinExistence type="predicted"/>